<dbReference type="PROSITE" id="PS50999">
    <property type="entry name" value="COX2_TM"/>
    <property type="match status" value="1"/>
</dbReference>
<feature type="transmembrane region" description="Helical" evidence="16">
    <location>
        <begin position="100"/>
        <end position="124"/>
    </location>
</feature>
<evidence type="ECO:0000256" key="3">
    <source>
        <dbReference type="ARBA" id="ARBA00022448"/>
    </source>
</evidence>
<keyword evidence="4" id="KW-1003">Cell membrane</keyword>
<evidence type="ECO:0000256" key="7">
    <source>
        <dbReference type="ARBA" id="ARBA00022729"/>
    </source>
</evidence>
<dbReference type="CDD" id="cd04212">
    <property type="entry name" value="CuRO_UO_II"/>
    <property type="match status" value="1"/>
</dbReference>
<dbReference type="InterPro" id="IPR045187">
    <property type="entry name" value="CcO_II"/>
</dbReference>
<keyword evidence="11 16" id="KW-0472">Membrane</keyword>
<evidence type="ECO:0000259" key="18">
    <source>
        <dbReference type="PROSITE" id="PS50999"/>
    </source>
</evidence>
<dbReference type="PANTHER" id="PTHR22888:SF18">
    <property type="entry name" value="CYTOCHROME BO(3) UBIQUINOL OXIDASE SUBUNIT 2"/>
    <property type="match status" value="1"/>
</dbReference>
<evidence type="ECO:0000256" key="13">
    <source>
        <dbReference type="ARBA" id="ARBA00023288"/>
    </source>
</evidence>
<protein>
    <recommendedName>
        <fullName evidence="14">Ubiquinol oxidase polypeptide II</fullName>
    </recommendedName>
</protein>
<reference evidence="19 20" key="1">
    <citation type="submission" date="2020-07" db="EMBL/GenBank/DDBJ databases">
        <authorList>
            <person name="Partida-Martinez L."/>
            <person name="Huntemann M."/>
            <person name="Clum A."/>
            <person name="Wang J."/>
            <person name="Palaniappan K."/>
            <person name="Ritter S."/>
            <person name="Chen I.-M."/>
            <person name="Stamatis D."/>
            <person name="Reddy T."/>
            <person name="O'Malley R."/>
            <person name="Daum C."/>
            <person name="Shapiro N."/>
            <person name="Ivanova N."/>
            <person name="Kyrpides N."/>
            <person name="Woyke T."/>
        </authorList>
    </citation>
    <scope>NUCLEOTIDE SEQUENCE [LARGE SCALE GENOMIC DNA]</scope>
    <source>
        <strain evidence="19 20">AS2.3</strain>
    </source>
</reference>
<dbReference type="GO" id="GO:0005886">
    <property type="term" value="C:plasma membrane"/>
    <property type="evidence" value="ECO:0007669"/>
    <property type="project" value="UniProtKB-SubCell"/>
</dbReference>
<dbReference type="InterPro" id="IPR036257">
    <property type="entry name" value="Cyt_c_oxidase_su2_TM_sf"/>
</dbReference>
<dbReference type="Pfam" id="PF06481">
    <property type="entry name" value="COX_ARM"/>
    <property type="match status" value="1"/>
</dbReference>
<evidence type="ECO:0000256" key="9">
    <source>
        <dbReference type="ARBA" id="ARBA00022989"/>
    </source>
</evidence>
<dbReference type="AlphaFoldDB" id="A0A7Y9FKN1"/>
<dbReference type="InterPro" id="IPR034227">
    <property type="entry name" value="CuRO_UO_II"/>
</dbReference>
<dbReference type="SUPFAM" id="SSF81464">
    <property type="entry name" value="Cytochrome c oxidase subunit II-like, transmembrane region"/>
    <property type="match status" value="1"/>
</dbReference>
<accession>A0A7Y9FKN1</accession>
<evidence type="ECO:0000313" key="20">
    <source>
        <dbReference type="Proteomes" id="UP000517753"/>
    </source>
</evidence>
<dbReference type="GO" id="GO:0009486">
    <property type="term" value="F:cytochrome bo3 ubiquinol oxidase activity"/>
    <property type="evidence" value="ECO:0007669"/>
    <property type="project" value="InterPro"/>
</dbReference>
<evidence type="ECO:0000256" key="15">
    <source>
        <dbReference type="SAM" id="MobiDB-lite"/>
    </source>
</evidence>
<evidence type="ECO:0000256" key="8">
    <source>
        <dbReference type="ARBA" id="ARBA00022982"/>
    </source>
</evidence>
<sequence>MATIRRPFVSTACRRRGFTRRTGEAANVDFVYPVPNGETLTVVKCGRGGRGYRPAMRIAGSFIARRASRVSIIAATMLLGGCDMVVMNPTGDIAAQQRDLILFSTGIMLLVVVPVMAMTVLFAWRYRRGNRHKTYDPGFDHSTTLELAIWSIPLLIIIALSAVTWTSTHLLDPFRPLERLAPGRPVPAGTRPLDVQVVALDWKWLFIYPDLGIATVNELALPVDVPVRFSITSTGQFNTFYAPTMAGMIYAMPGMRSQLNAVLNRPGESWGYSGNYTGRGYSDMRFRLRGLTPGDFRTWVASVKVSGRGALAPESYLALERPSEKVPVMHFATVSAGLFDRALNGCVAPGKPCMADVMAGDMMRGGGDPADGRIGSGMPMGRNTAPDGEKPTPALRKAPEEKGSGPNVTKPKGSTAPPGERKPGDPRNRDMSALDPILTLGAYRAARA</sequence>
<feature type="domain" description="Cytochrome oxidase subunit II transmembrane region profile" evidence="18">
    <location>
        <begin position="78"/>
        <end position="175"/>
    </location>
</feature>
<dbReference type="PROSITE" id="PS50857">
    <property type="entry name" value="COX2_CUA"/>
    <property type="match status" value="1"/>
</dbReference>
<dbReference type="Proteomes" id="UP000517753">
    <property type="component" value="Unassembled WGS sequence"/>
</dbReference>
<evidence type="ECO:0000313" key="19">
    <source>
        <dbReference type="EMBL" id="NYD89025.1"/>
    </source>
</evidence>
<gene>
    <name evidence="19" type="ORF">HD841_000794</name>
</gene>
<evidence type="ECO:0000256" key="1">
    <source>
        <dbReference type="ARBA" id="ARBA00004651"/>
    </source>
</evidence>
<evidence type="ECO:0000256" key="5">
    <source>
        <dbReference type="ARBA" id="ARBA00022660"/>
    </source>
</evidence>
<feature type="transmembrane region" description="Helical" evidence="16">
    <location>
        <begin position="145"/>
        <end position="165"/>
    </location>
</feature>
<keyword evidence="10 19" id="KW-0560">Oxidoreductase</keyword>
<dbReference type="InterPro" id="IPR006333">
    <property type="entry name" value="Cyt_o_ubiquinol_oxidase_su2"/>
</dbReference>
<keyword evidence="12" id="KW-0564">Palmitate</keyword>
<dbReference type="GO" id="GO:0042773">
    <property type="term" value="P:ATP synthesis coupled electron transport"/>
    <property type="evidence" value="ECO:0007669"/>
    <property type="project" value="TreeGrafter"/>
</dbReference>
<comment type="similarity">
    <text evidence="2">Belongs to the cytochrome c oxidase subunit 2 family.</text>
</comment>
<comment type="caution">
    <text evidence="19">The sequence shown here is derived from an EMBL/GenBank/DDBJ whole genome shotgun (WGS) entry which is preliminary data.</text>
</comment>
<dbReference type="EMBL" id="JACCBY010000001">
    <property type="protein sequence ID" value="NYD89025.1"/>
    <property type="molecule type" value="Genomic_DNA"/>
</dbReference>
<keyword evidence="9 16" id="KW-1133">Transmembrane helix</keyword>
<keyword evidence="13" id="KW-0449">Lipoprotein</keyword>
<feature type="domain" description="Cytochrome oxidase subunit II copper A binding" evidence="17">
    <location>
        <begin position="190"/>
        <end position="302"/>
    </location>
</feature>
<dbReference type="NCBIfam" id="TIGR01433">
    <property type="entry name" value="CyoA"/>
    <property type="match status" value="1"/>
</dbReference>
<dbReference type="Gene3D" id="2.60.40.420">
    <property type="entry name" value="Cupredoxins - blue copper proteins"/>
    <property type="match status" value="1"/>
</dbReference>
<dbReference type="RefSeq" id="WP_373562920.1">
    <property type="nucleotide sequence ID" value="NZ_JACCBY010000001.1"/>
</dbReference>
<keyword evidence="7" id="KW-0732">Signal</keyword>
<evidence type="ECO:0000256" key="6">
    <source>
        <dbReference type="ARBA" id="ARBA00022692"/>
    </source>
</evidence>
<keyword evidence="5" id="KW-0679">Respiratory chain</keyword>
<dbReference type="InterPro" id="IPR010514">
    <property type="entry name" value="COX_ARM"/>
</dbReference>
<feature type="compositionally biased region" description="Basic and acidic residues" evidence="15">
    <location>
        <begin position="419"/>
        <end position="432"/>
    </location>
</feature>
<organism evidence="19 20">
    <name type="scientific">Sphingomonas melonis</name>
    <dbReference type="NCBI Taxonomy" id="152682"/>
    <lineage>
        <taxon>Bacteria</taxon>
        <taxon>Pseudomonadati</taxon>
        <taxon>Pseudomonadota</taxon>
        <taxon>Alphaproteobacteria</taxon>
        <taxon>Sphingomonadales</taxon>
        <taxon>Sphingomonadaceae</taxon>
        <taxon>Sphingomonas</taxon>
    </lineage>
</organism>
<keyword evidence="6 16" id="KW-0812">Transmembrane</keyword>
<evidence type="ECO:0000259" key="17">
    <source>
        <dbReference type="PROSITE" id="PS50857"/>
    </source>
</evidence>
<feature type="region of interest" description="Disordered" evidence="15">
    <location>
        <begin position="364"/>
        <end position="448"/>
    </location>
</feature>
<dbReference type="SUPFAM" id="SSF49503">
    <property type="entry name" value="Cupredoxins"/>
    <property type="match status" value="1"/>
</dbReference>
<keyword evidence="8" id="KW-0249">Electron transport</keyword>
<dbReference type="InterPro" id="IPR011759">
    <property type="entry name" value="Cyt_c_oxidase_su2_TM_dom"/>
</dbReference>
<dbReference type="PANTHER" id="PTHR22888">
    <property type="entry name" value="CYTOCHROME C OXIDASE, SUBUNIT II"/>
    <property type="match status" value="1"/>
</dbReference>
<dbReference type="GO" id="GO:0016682">
    <property type="term" value="F:oxidoreductase activity, acting on diphenols and related substances as donors, oxygen as acceptor"/>
    <property type="evidence" value="ECO:0007669"/>
    <property type="project" value="InterPro"/>
</dbReference>
<name>A0A7Y9FKN1_9SPHN</name>
<reference evidence="19 20" key="2">
    <citation type="submission" date="2020-08" db="EMBL/GenBank/DDBJ databases">
        <title>The Agave Microbiome: Exploring the role of microbial communities in plant adaptations to desert environments.</title>
        <authorList>
            <person name="Partida-Martinez L.P."/>
        </authorList>
    </citation>
    <scope>NUCLEOTIDE SEQUENCE [LARGE SCALE GENOMIC DNA]</scope>
    <source>
        <strain evidence="19 20">AS2.3</strain>
    </source>
</reference>
<dbReference type="Gene3D" id="1.10.287.90">
    <property type="match status" value="1"/>
</dbReference>
<keyword evidence="20" id="KW-1185">Reference proteome</keyword>
<dbReference type="InterPro" id="IPR008972">
    <property type="entry name" value="Cupredoxin"/>
</dbReference>
<proteinExistence type="inferred from homology"/>
<evidence type="ECO:0000256" key="16">
    <source>
        <dbReference type="SAM" id="Phobius"/>
    </source>
</evidence>
<evidence type="ECO:0000256" key="11">
    <source>
        <dbReference type="ARBA" id="ARBA00023136"/>
    </source>
</evidence>
<evidence type="ECO:0000256" key="12">
    <source>
        <dbReference type="ARBA" id="ARBA00023139"/>
    </source>
</evidence>
<feature type="transmembrane region" description="Helical" evidence="16">
    <location>
        <begin position="70"/>
        <end position="88"/>
    </location>
</feature>
<evidence type="ECO:0000256" key="14">
    <source>
        <dbReference type="ARBA" id="ARBA00030198"/>
    </source>
</evidence>
<evidence type="ECO:0000256" key="4">
    <source>
        <dbReference type="ARBA" id="ARBA00022475"/>
    </source>
</evidence>
<dbReference type="GO" id="GO:0004129">
    <property type="term" value="F:cytochrome-c oxidase activity"/>
    <property type="evidence" value="ECO:0007669"/>
    <property type="project" value="InterPro"/>
</dbReference>
<comment type="subcellular location">
    <subcellularLocation>
        <location evidence="1">Cell membrane</location>
        <topology evidence="1">Multi-pass membrane protein</topology>
    </subcellularLocation>
</comment>
<evidence type="ECO:0000256" key="10">
    <source>
        <dbReference type="ARBA" id="ARBA00023002"/>
    </source>
</evidence>
<dbReference type="InterPro" id="IPR002429">
    <property type="entry name" value="CcO_II-like_C"/>
</dbReference>
<dbReference type="GO" id="GO:0005507">
    <property type="term" value="F:copper ion binding"/>
    <property type="evidence" value="ECO:0007669"/>
    <property type="project" value="InterPro"/>
</dbReference>
<keyword evidence="3" id="KW-0813">Transport</keyword>
<evidence type="ECO:0000256" key="2">
    <source>
        <dbReference type="ARBA" id="ARBA00007866"/>
    </source>
</evidence>